<protein>
    <recommendedName>
        <fullName evidence="3">CID domain-containing protein</fullName>
    </recommendedName>
</protein>
<dbReference type="CDD" id="cd16982">
    <property type="entry name" value="CID_Pcf11"/>
    <property type="match status" value="1"/>
</dbReference>
<dbReference type="Gene3D" id="1.25.40.90">
    <property type="match status" value="1"/>
</dbReference>
<feature type="region of interest" description="Disordered" evidence="2">
    <location>
        <begin position="178"/>
        <end position="250"/>
    </location>
</feature>
<dbReference type="OrthoDB" id="2129491at2759"/>
<dbReference type="PROSITE" id="PS51391">
    <property type="entry name" value="CID"/>
    <property type="match status" value="1"/>
</dbReference>
<feature type="domain" description="CID" evidence="3">
    <location>
        <begin position="48"/>
        <end position="176"/>
    </location>
</feature>
<evidence type="ECO:0000256" key="2">
    <source>
        <dbReference type="SAM" id="MobiDB-lite"/>
    </source>
</evidence>
<dbReference type="GO" id="GO:0006369">
    <property type="term" value="P:termination of RNA polymerase II transcription"/>
    <property type="evidence" value="ECO:0007669"/>
    <property type="project" value="InterPro"/>
</dbReference>
<gene>
    <name evidence="4" type="ORF">JCGZ_11830</name>
</gene>
<evidence type="ECO:0000256" key="1">
    <source>
        <dbReference type="ARBA" id="ARBA00022664"/>
    </source>
</evidence>
<dbReference type="AlphaFoldDB" id="A0A067KIF8"/>
<dbReference type="SUPFAM" id="SSF48464">
    <property type="entry name" value="ENTH/VHS domain"/>
    <property type="match status" value="1"/>
</dbReference>
<keyword evidence="5" id="KW-1185">Reference proteome</keyword>
<evidence type="ECO:0000313" key="5">
    <source>
        <dbReference type="Proteomes" id="UP000027138"/>
    </source>
</evidence>
<dbReference type="STRING" id="180498.A0A067KIF8"/>
<sequence>MVVLLVRGQLQHYLHHRRRLLRGLGLTVIETQSNDSSRGGAYQPQSLPYQELVSQYKTALAELTFNSKPIIANLTIIAGENLHAAKAIAATVCANILEVPSEQKLPSLYLLDSIVKNIGRDYIKYFAARLPEVFCKAYRHVDPSVHASMQHLFGTWKGVFPPQSLQMIEKELGFGSGVNGSSSGAATSRTDPRRPQHSVHVNPKYLEIQRLQQSSRAKGMANDPTVPVSNSTEDVERPDRPAVIGAGRPWVDPPVKMPNIQCSHKEIPSEPVPGKKISAIYIWRT</sequence>
<organism evidence="4 5">
    <name type="scientific">Jatropha curcas</name>
    <name type="common">Barbados nut</name>
    <dbReference type="NCBI Taxonomy" id="180498"/>
    <lineage>
        <taxon>Eukaryota</taxon>
        <taxon>Viridiplantae</taxon>
        <taxon>Streptophyta</taxon>
        <taxon>Embryophyta</taxon>
        <taxon>Tracheophyta</taxon>
        <taxon>Spermatophyta</taxon>
        <taxon>Magnoliopsida</taxon>
        <taxon>eudicotyledons</taxon>
        <taxon>Gunneridae</taxon>
        <taxon>Pentapetalae</taxon>
        <taxon>rosids</taxon>
        <taxon>fabids</taxon>
        <taxon>Malpighiales</taxon>
        <taxon>Euphorbiaceae</taxon>
        <taxon>Crotonoideae</taxon>
        <taxon>Jatropheae</taxon>
        <taxon>Jatropha</taxon>
    </lineage>
</organism>
<dbReference type="InterPro" id="IPR006569">
    <property type="entry name" value="CID_dom"/>
</dbReference>
<accession>A0A067KIF8</accession>
<dbReference type="GO" id="GO:0003729">
    <property type="term" value="F:mRNA binding"/>
    <property type="evidence" value="ECO:0007669"/>
    <property type="project" value="InterPro"/>
</dbReference>
<dbReference type="Pfam" id="PF04818">
    <property type="entry name" value="CID"/>
    <property type="match status" value="1"/>
</dbReference>
<reference evidence="4 5" key="1">
    <citation type="journal article" date="2014" name="PLoS ONE">
        <title>Global Analysis of Gene Expression Profiles in Physic Nut (Jatropha curcas L.) Seedlings Exposed to Salt Stress.</title>
        <authorList>
            <person name="Zhang L."/>
            <person name="Zhang C."/>
            <person name="Wu P."/>
            <person name="Chen Y."/>
            <person name="Li M."/>
            <person name="Jiang H."/>
            <person name="Wu G."/>
        </authorList>
    </citation>
    <scope>NUCLEOTIDE SEQUENCE [LARGE SCALE GENOMIC DNA]</scope>
    <source>
        <strain evidence="5">cv. GZQX0401</strain>
        <tissue evidence="4">Young leaves</tissue>
    </source>
</reference>
<dbReference type="PANTHER" id="PTHR15921:SF3">
    <property type="entry name" value="PRE-MRNA CLEAVAGE COMPLEX 2 PROTEIN PCF11"/>
    <property type="match status" value="1"/>
</dbReference>
<dbReference type="GO" id="GO:0005849">
    <property type="term" value="C:mRNA cleavage factor complex"/>
    <property type="evidence" value="ECO:0007669"/>
    <property type="project" value="TreeGrafter"/>
</dbReference>
<name>A0A067KIF8_JATCU</name>
<dbReference type="GO" id="GO:0000993">
    <property type="term" value="F:RNA polymerase II complex binding"/>
    <property type="evidence" value="ECO:0007669"/>
    <property type="project" value="InterPro"/>
</dbReference>
<evidence type="ECO:0000313" key="4">
    <source>
        <dbReference type="EMBL" id="KDP34758.1"/>
    </source>
</evidence>
<keyword evidence="1" id="KW-0507">mRNA processing</keyword>
<dbReference type="FunFam" id="1.25.40.90:FF:000023">
    <property type="entry name" value="polyadenylation and cleavage factor homolog 4"/>
    <property type="match status" value="1"/>
</dbReference>
<feature type="compositionally biased region" description="Low complexity" evidence="2">
    <location>
        <begin position="179"/>
        <end position="188"/>
    </location>
</feature>
<dbReference type="GO" id="GO:0031124">
    <property type="term" value="P:mRNA 3'-end processing"/>
    <property type="evidence" value="ECO:0007669"/>
    <property type="project" value="InterPro"/>
</dbReference>
<dbReference type="InterPro" id="IPR045154">
    <property type="entry name" value="PCF11-like"/>
</dbReference>
<dbReference type="EMBL" id="KK914505">
    <property type="protein sequence ID" value="KDP34758.1"/>
    <property type="molecule type" value="Genomic_DNA"/>
</dbReference>
<dbReference type="PANTHER" id="PTHR15921">
    <property type="entry name" value="PRE-MRNA CLEAVAGE COMPLEX II"/>
    <property type="match status" value="1"/>
</dbReference>
<dbReference type="InterPro" id="IPR008942">
    <property type="entry name" value="ENTH_VHS"/>
</dbReference>
<dbReference type="InterPro" id="IPR047415">
    <property type="entry name" value="Pcf11_CID"/>
</dbReference>
<dbReference type="SMART" id="SM00582">
    <property type="entry name" value="RPR"/>
    <property type="match status" value="1"/>
</dbReference>
<dbReference type="GO" id="GO:0005737">
    <property type="term" value="C:cytoplasm"/>
    <property type="evidence" value="ECO:0007669"/>
    <property type="project" value="TreeGrafter"/>
</dbReference>
<proteinExistence type="predicted"/>
<dbReference type="Proteomes" id="UP000027138">
    <property type="component" value="Unassembled WGS sequence"/>
</dbReference>
<evidence type="ECO:0000259" key="3">
    <source>
        <dbReference type="PROSITE" id="PS51391"/>
    </source>
</evidence>